<keyword evidence="7" id="KW-1185">Reference proteome</keyword>
<dbReference type="Gene3D" id="1.20.120.550">
    <property type="entry name" value="Membrane associated eicosanoid/glutathione metabolism-like domain"/>
    <property type="match status" value="1"/>
</dbReference>
<feature type="transmembrane region" description="Helical" evidence="5">
    <location>
        <begin position="59"/>
        <end position="77"/>
    </location>
</feature>
<dbReference type="RefSeq" id="WP_183776839.1">
    <property type="nucleotide sequence ID" value="NZ_JACIDK010000009.1"/>
</dbReference>
<evidence type="ECO:0000313" key="7">
    <source>
        <dbReference type="Proteomes" id="UP000530564"/>
    </source>
</evidence>
<dbReference type="SUPFAM" id="SSF161084">
    <property type="entry name" value="MAPEG domain-like"/>
    <property type="match status" value="1"/>
</dbReference>
<feature type="transmembrane region" description="Helical" evidence="5">
    <location>
        <begin position="112"/>
        <end position="130"/>
    </location>
</feature>
<proteinExistence type="predicted"/>
<protein>
    <submittedName>
        <fullName evidence="6">Putative MAPEG superfamily protein</fullName>
    </submittedName>
</protein>
<dbReference type="EMBL" id="JACIDK010000009">
    <property type="protein sequence ID" value="MBB3893325.1"/>
    <property type="molecule type" value="Genomic_DNA"/>
</dbReference>
<dbReference type="AlphaFoldDB" id="A0A840A2Y1"/>
<name>A0A840A2Y1_9CAUL</name>
<organism evidence="6 7">
    <name type="scientific">Phenylobacterium haematophilum</name>
    <dbReference type="NCBI Taxonomy" id="98513"/>
    <lineage>
        <taxon>Bacteria</taxon>
        <taxon>Pseudomonadati</taxon>
        <taxon>Pseudomonadota</taxon>
        <taxon>Alphaproteobacteria</taxon>
        <taxon>Caulobacterales</taxon>
        <taxon>Caulobacteraceae</taxon>
        <taxon>Phenylobacterium</taxon>
    </lineage>
</organism>
<keyword evidence="2 5" id="KW-0812">Transmembrane</keyword>
<dbReference type="GO" id="GO:0016020">
    <property type="term" value="C:membrane"/>
    <property type="evidence" value="ECO:0007669"/>
    <property type="project" value="UniProtKB-SubCell"/>
</dbReference>
<evidence type="ECO:0000256" key="2">
    <source>
        <dbReference type="ARBA" id="ARBA00022692"/>
    </source>
</evidence>
<evidence type="ECO:0000256" key="1">
    <source>
        <dbReference type="ARBA" id="ARBA00004370"/>
    </source>
</evidence>
<feature type="transmembrane region" description="Helical" evidence="5">
    <location>
        <begin position="6"/>
        <end position="25"/>
    </location>
</feature>
<dbReference type="PANTHER" id="PTHR35371:SF1">
    <property type="entry name" value="BLR7753 PROTEIN"/>
    <property type="match status" value="1"/>
</dbReference>
<evidence type="ECO:0000256" key="3">
    <source>
        <dbReference type="ARBA" id="ARBA00022989"/>
    </source>
</evidence>
<dbReference type="InterPro" id="IPR001129">
    <property type="entry name" value="Membr-assoc_MAPEG"/>
</dbReference>
<reference evidence="6 7" key="1">
    <citation type="submission" date="2020-08" db="EMBL/GenBank/DDBJ databases">
        <title>Genomic Encyclopedia of Type Strains, Phase IV (KMG-IV): sequencing the most valuable type-strain genomes for metagenomic binning, comparative biology and taxonomic classification.</title>
        <authorList>
            <person name="Goeker M."/>
        </authorList>
    </citation>
    <scope>NUCLEOTIDE SEQUENCE [LARGE SCALE GENOMIC DNA]</scope>
    <source>
        <strain evidence="6 7">DSM 21793</strain>
    </source>
</reference>
<feature type="transmembrane region" description="Helical" evidence="5">
    <location>
        <begin position="83"/>
        <end position="105"/>
    </location>
</feature>
<comment type="caution">
    <text evidence="6">The sequence shown here is derived from an EMBL/GenBank/DDBJ whole genome shotgun (WGS) entry which is preliminary data.</text>
</comment>
<comment type="subcellular location">
    <subcellularLocation>
        <location evidence="1">Membrane</location>
    </subcellularLocation>
</comment>
<evidence type="ECO:0000256" key="5">
    <source>
        <dbReference type="SAM" id="Phobius"/>
    </source>
</evidence>
<dbReference type="Pfam" id="PF01124">
    <property type="entry name" value="MAPEG"/>
    <property type="match status" value="1"/>
</dbReference>
<gene>
    <name evidence="6" type="ORF">GGQ61_004067</name>
</gene>
<sequence length="131" mass="14586">MTIGLMMAAWTLVLAFAQILLFDIARTSQYGLKWNTGPRDGEMPPLSDKAQRLKRAQDNLFETLPLFLGAVLIAHVANKESEITALGAQIYFWARVAYVPLYAWGVRQIRSLVWLVSIVGLGMIAQAILLP</sequence>
<evidence type="ECO:0000313" key="6">
    <source>
        <dbReference type="EMBL" id="MBB3893325.1"/>
    </source>
</evidence>
<keyword evidence="3 5" id="KW-1133">Transmembrane helix</keyword>
<dbReference type="PANTHER" id="PTHR35371">
    <property type="entry name" value="INNER MEMBRANE PROTEIN"/>
    <property type="match status" value="1"/>
</dbReference>
<keyword evidence="4 5" id="KW-0472">Membrane</keyword>
<dbReference type="Proteomes" id="UP000530564">
    <property type="component" value="Unassembled WGS sequence"/>
</dbReference>
<dbReference type="InterPro" id="IPR023352">
    <property type="entry name" value="MAPEG-like_dom_sf"/>
</dbReference>
<accession>A0A840A2Y1</accession>
<evidence type="ECO:0000256" key="4">
    <source>
        <dbReference type="ARBA" id="ARBA00023136"/>
    </source>
</evidence>